<evidence type="ECO:0000313" key="2">
    <source>
        <dbReference type="Proteomes" id="UP000829196"/>
    </source>
</evidence>
<dbReference type="EMBL" id="JAGYWB010000010">
    <property type="protein sequence ID" value="KAI0507350.1"/>
    <property type="molecule type" value="Genomic_DNA"/>
</dbReference>
<gene>
    <name evidence="1" type="ORF">KFK09_013472</name>
</gene>
<accession>A0A8T3B7B2</accession>
<protein>
    <submittedName>
        <fullName evidence="1">Uncharacterized protein</fullName>
    </submittedName>
</protein>
<evidence type="ECO:0000313" key="1">
    <source>
        <dbReference type="EMBL" id="KAI0507350.1"/>
    </source>
</evidence>
<name>A0A8T3B7B2_DENNO</name>
<comment type="caution">
    <text evidence="1">The sequence shown here is derived from an EMBL/GenBank/DDBJ whole genome shotgun (WGS) entry which is preliminary data.</text>
</comment>
<keyword evidence="2" id="KW-1185">Reference proteome</keyword>
<proteinExistence type="predicted"/>
<sequence length="86" mass="9828">MLAWAVIPSNLKALMQNMEPLPMNFLMENEEAEMTRLSISHAIAYQVRNCIQVEGLMGLIVHVILKVYVTEREEEVASILHNMKMA</sequence>
<dbReference type="Proteomes" id="UP000829196">
    <property type="component" value="Unassembled WGS sequence"/>
</dbReference>
<dbReference type="AlphaFoldDB" id="A0A8T3B7B2"/>
<dbReference type="OrthoDB" id="21204at2759"/>
<reference evidence="1" key="1">
    <citation type="journal article" date="2022" name="Front. Genet.">
        <title>Chromosome-Scale Assembly of the Dendrobium nobile Genome Provides Insights Into the Molecular Mechanism of the Biosynthesis of the Medicinal Active Ingredient of Dendrobium.</title>
        <authorList>
            <person name="Xu Q."/>
            <person name="Niu S.-C."/>
            <person name="Li K.-L."/>
            <person name="Zheng P.-J."/>
            <person name="Zhang X.-J."/>
            <person name="Jia Y."/>
            <person name="Liu Y."/>
            <person name="Niu Y.-X."/>
            <person name="Yu L.-H."/>
            <person name="Chen D.-F."/>
            <person name="Zhang G.-Q."/>
        </authorList>
    </citation>
    <scope>NUCLEOTIDE SEQUENCE</scope>
    <source>
        <tissue evidence="1">Leaf</tissue>
    </source>
</reference>
<organism evidence="1 2">
    <name type="scientific">Dendrobium nobile</name>
    <name type="common">Orchid</name>
    <dbReference type="NCBI Taxonomy" id="94219"/>
    <lineage>
        <taxon>Eukaryota</taxon>
        <taxon>Viridiplantae</taxon>
        <taxon>Streptophyta</taxon>
        <taxon>Embryophyta</taxon>
        <taxon>Tracheophyta</taxon>
        <taxon>Spermatophyta</taxon>
        <taxon>Magnoliopsida</taxon>
        <taxon>Liliopsida</taxon>
        <taxon>Asparagales</taxon>
        <taxon>Orchidaceae</taxon>
        <taxon>Epidendroideae</taxon>
        <taxon>Malaxideae</taxon>
        <taxon>Dendrobiinae</taxon>
        <taxon>Dendrobium</taxon>
    </lineage>
</organism>